<evidence type="ECO:0000313" key="1">
    <source>
        <dbReference type="EMBL" id="MVP00356.1"/>
    </source>
</evidence>
<dbReference type="Proteomes" id="UP000490800">
    <property type="component" value="Unassembled WGS sequence"/>
</dbReference>
<gene>
    <name evidence="1" type="ORF">EDM21_12620</name>
</gene>
<comment type="caution">
    <text evidence="1">The sequence shown here is derived from an EMBL/GenBank/DDBJ whole genome shotgun (WGS) entry which is preliminary data.</text>
</comment>
<name>A0A7X3FIN2_9BACL</name>
<sequence>MITAKQIVEKRKELWESKKSITQDGEFTQAAVDYLLENEHIRIEIARYPERLVEMFFVIVDKNQETVPFFLNKVQQDFVDDLNQAIDDYNAGKRLHLNFLVLKGRQQGFTTVITAYQLACAITKRNFSGITIADINNNTNTIFEKKAKFPYSRLPEPIMPTQKYNNRREFMFDRLNSSWVVDTAGNKDVGRSNTINFFHGSEVAFWDSISSILTGLGEALTKNSIKILESTANGYNEFKDLWDGAGKNTWEAKFYYWFDTPEYENRFENAEIECDFKRKVLNEEGSGDQEREVIKKIKSLLNEVLIAKFGEESAWKKVYWYYQKWSGYIDKELIKQEYPCNPREAFLATGRCVFDKEIITNRIEYLTNLYKDNPPKRGYFTFDWNDPGTKDKIVKESIKWVDNSQGYITIYEEVQPRTTYTLGGDTKGEGSDFYSGVVINHITGKRAAYLHANLDPDTYTHQLFCMGMHYNKALIGVEINFDRYPVIELERLKYPKQYVRERYDTYTHQITKMFGWKTDGNTRPLIIDKQTVLFRDNIDLFPDITMLDEGLTFVYDKNNRPDAQPGKHDDLLFGDMIANEIRSQQTIMSDEMTVDVSKLPADLQEDWNRANPEQKKYLAQKWGLTKGA</sequence>
<dbReference type="EMBL" id="RHLK01000006">
    <property type="protein sequence ID" value="MVP00356.1"/>
    <property type="molecule type" value="Genomic_DNA"/>
</dbReference>
<keyword evidence="2" id="KW-1185">Reference proteome</keyword>
<organism evidence="1 2">
    <name type="scientific">Paenibacillus lutrae</name>
    <dbReference type="NCBI Taxonomy" id="2078573"/>
    <lineage>
        <taxon>Bacteria</taxon>
        <taxon>Bacillati</taxon>
        <taxon>Bacillota</taxon>
        <taxon>Bacilli</taxon>
        <taxon>Bacillales</taxon>
        <taxon>Paenibacillaceae</taxon>
        <taxon>Paenibacillus</taxon>
    </lineage>
</organism>
<reference evidence="1 2" key="1">
    <citation type="journal article" date="2019" name="Microorganisms">
        <title>Paenibacillus lutrae sp. nov., A Chitinolytic Species Isolated from A River Otter in Castril Natural Park, Granada, Spain.</title>
        <authorList>
            <person name="Rodriguez M."/>
            <person name="Reina J.C."/>
            <person name="Bejar V."/>
            <person name="Llamas I."/>
        </authorList>
    </citation>
    <scope>NUCLEOTIDE SEQUENCE [LARGE SCALE GENOMIC DNA]</scope>
    <source>
        <strain evidence="1 2">N10</strain>
    </source>
</reference>
<evidence type="ECO:0000313" key="2">
    <source>
        <dbReference type="Proteomes" id="UP000490800"/>
    </source>
</evidence>
<dbReference type="InterPro" id="IPR027417">
    <property type="entry name" value="P-loop_NTPase"/>
</dbReference>
<dbReference type="OrthoDB" id="9768556at2"/>
<dbReference type="AlphaFoldDB" id="A0A7X3FIN2"/>
<accession>A0A7X3FIN2</accession>
<dbReference type="Gene3D" id="3.30.420.240">
    <property type="match status" value="1"/>
</dbReference>
<proteinExistence type="predicted"/>
<protein>
    <recommendedName>
        <fullName evidence="3">Terminase</fullName>
    </recommendedName>
</protein>
<dbReference type="RefSeq" id="WP_157335958.1">
    <property type="nucleotide sequence ID" value="NZ_RHLK01000006.1"/>
</dbReference>
<dbReference type="Gene3D" id="3.40.50.300">
    <property type="entry name" value="P-loop containing nucleotide triphosphate hydrolases"/>
    <property type="match status" value="1"/>
</dbReference>
<evidence type="ECO:0008006" key="3">
    <source>
        <dbReference type="Google" id="ProtNLM"/>
    </source>
</evidence>